<gene>
    <name evidence="2" type="ORF">C1SCF055_LOCUS22967</name>
</gene>
<reference evidence="2" key="1">
    <citation type="submission" date="2022-10" db="EMBL/GenBank/DDBJ databases">
        <authorList>
            <person name="Chen Y."/>
            <person name="Dougan E. K."/>
            <person name="Chan C."/>
            <person name="Rhodes N."/>
            <person name="Thang M."/>
        </authorList>
    </citation>
    <scope>NUCLEOTIDE SEQUENCE</scope>
</reference>
<evidence type="ECO:0000256" key="1">
    <source>
        <dbReference type="SAM" id="MobiDB-lite"/>
    </source>
</evidence>
<dbReference type="EMBL" id="CAMXCT030002219">
    <property type="protein sequence ID" value="CAL4783805.1"/>
    <property type="molecule type" value="Genomic_DNA"/>
</dbReference>
<comment type="caution">
    <text evidence="2">The sequence shown here is derived from an EMBL/GenBank/DDBJ whole genome shotgun (WGS) entry which is preliminary data.</text>
</comment>
<reference evidence="3 4" key="2">
    <citation type="submission" date="2024-05" db="EMBL/GenBank/DDBJ databases">
        <authorList>
            <person name="Chen Y."/>
            <person name="Shah S."/>
            <person name="Dougan E. K."/>
            <person name="Thang M."/>
            <person name="Chan C."/>
        </authorList>
    </citation>
    <scope>NUCLEOTIDE SEQUENCE [LARGE SCALE GENOMIC DNA]</scope>
</reference>
<accession>A0A9P1CSF6</accession>
<evidence type="ECO:0000313" key="3">
    <source>
        <dbReference type="EMBL" id="CAL4783805.1"/>
    </source>
</evidence>
<evidence type="ECO:0000313" key="4">
    <source>
        <dbReference type="Proteomes" id="UP001152797"/>
    </source>
</evidence>
<organism evidence="2">
    <name type="scientific">Cladocopium goreaui</name>
    <dbReference type="NCBI Taxonomy" id="2562237"/>
    <lineage>
        <taxon>Eukaryota</taxon>
        <taxon>Sar</taxon>
        <taxon>Alveolata</taxon>
        <taxon>Dinophyceae</taxon>
        <taxon>Suessiales</taxon>
        <taxon>Symbiodiniaceae</taxon>
        <taxon>Cladocopium</taxon>
    </lineage>
</organism>
<dbReference type="EMBL" id="CAMXCT020002219">
    <property type="protein sequence ID" value="CAL1149868.1"/>
    <property type="molecule type" value="Genomic_DNA"/>
</dbReference>
<dbReference type="AlphaFoldDB" id="A0A9P1CSF6"/>
<evidence type="ECO:0000313" key="2">
    <source>
        <dbReference type="EMBL" id="CAI3996493.1"/>
    </source>
</evidence>
<dbReference type="Proteomes" id="UP001152797">
    <property type="component" value="Unassembled WGS sequence"/>
</dbReference>
<dbReference type="EMBL" id="CAMXCT010002219">
    <property type="protein sequence ID" value="CAI3996493.1"/>
    <property type="molecule type" value="Genomic_DNA"/>
</dbReference>
<name>A0A9P1CSF6_9DINO</name>
<feature type="region of interest" description="Disordered" evidence="1">
    <location>
        <begin position="1"/>
        <end position="32"/>
    </location>
</feature>
<keyword evidence="4" id="KW-1185">Reference proteome</keyword>
<sequence length="84" mass="9139">MRNEDGSLGALSPHSVASTPPPTIHGRMRRVPSNGAPINVAEQLVQMLQMQQQLLSAIGLLARQEWLVLGDQLLSDFQSSAQSY</sequence>
<proteinExistence type="predicted"/>
<protein>
    <submittedName>
        <fullName evidence="2">Uncharacterized protein</fullName>
    </submittedName>
</protein>